<dbReference type="InterPro" id="IPR001647">
    <property type="entry name" value="HTH_TetR"/>
</dbReference>
<dbReference type="STRING" id="455432.AWN90_22110"/>
<organism evidence="4 5">
    <name type="scientific">Nocardia terpenica</name>
    <dbReference type="NCBI Taxonomy" id="455432"/>
    <lineage>
        <taxon>Bacteria</taxon>
        <taxon>Bacillati</taxon>
        <taxon>Actinomycetota</taxon>
        <taxon>Actinomycetes</taxon>
        <taxon>Mycobacteriales</taxon>
        <taxon>Nocardiaceae</taxon>
        <taxon>Nocardia</taxon>
    </lineage>
</organism>
<dbReference type="PANTHER" id="PTHR30055">
    <property type="entry name" value="HTH-TYPE TRANSCRIPTIONAL REGULATOR RUTR"/>
    <property type="match status" value="1"/>
</dbReference>
<proteinExistence type="predicted"/>
<gene>
    <name evidence="4" type="ORF">AWN90_22110</name>
</gene>
<dbReference type="PROSITE" id="PS50977">
    <property type="entry name" value="HTH_TETR_2"/>
    <property type="match status" value="1"/>
</dbReference>
<dbReference type="Proteomes" id="UP000076512">
    <property type="component" value="Unassembled WGS sequence"/>
</dbReference>
<keyword evidence="5" id="KW-1185">Reference proteome</keyword>
<dbReference type="PRINTS" id="PR00455">
    <property type="entry name" value="HTHTETR"/>
</dbReference>
<dbReference type="GO" id="GO:0003700">
    <property type="term" value="F:DNA-binding transcription factor activity"/>
    <property type="evidence" value="ECO:0007669"/>
    <property type="project" value="TreeGrafter"/>
</dbReference>
<feature type="DNA-binding region" description="H-T-H motif" evidence="2">
    <location>
        <begin position="33"/>
        <end position="52"/>
    </location>
</feature>
<protein>
    <recommendedName>
        <fullName evidence="3">HTH tetR-type domain-containing protein</fullName>
    </recommendedName>
</protein>
<dbReference type="PANTHER" id="PTHR30055:SF231">
    <property type="entry name" value="TRANSCRIPTIONAL REGULATORY PROTEIN (PROBABLY DEOR-FAMILY)-RELATED"/>
    <property type="match status" value="1"/>
</dbReference>
<dbReference type="RefSeq" id="WP_067586316.1">
    <property type="nucleotide sequence ID" value="NZ_JABMCZ010000005.1"/>
</dbReference>
<dbReference type="InterPro" id="IPR041583">
    <property type="entry name" value="TetR_C_31"/>
</dbReference>
<dbReference type="Gene3D" id="1.10.357.10">
    <property type="entry name" value="Tetracycline Repressor, domain 2"/>
    <property type="match status" value="1"/>
</dbReference>
<dbReference type="InterPro" id="IPR050109">
    <property type="entry name" value="HTH-type_TetR-like_transc_reg"/>
</dbReference>
<dbReference type="SUPFAM" id="SSF46689">
    <property type="entry name" value="Homeodomain-like"/>
    <property type="match status" value="1"/>
</dbReference>
<dbReference type="EMBL" id="LWGR01000004">
    <property type="protein sequence ID" value="KZM74747.1"/>
    <property type="molecule type" value="Genomic_DNA"/>
</dbReference>
<reference evidence="4 5" key="1">
    <citation type="submission" date="2016-04" db="EMBL/GenBank/DDBJ databases">
        <authorList>
            <person name="Evans L.H."/>
            <person name="Alamgir A."/>
            <person name="Owens N."/>
            <person name="Weber N.D."/>
            <person name="Virtaneva K."/>
            <person name="Barbian K."/>
            <person name="Babar A."/>
            <person name="Rosenke K."/>
        </authorList>
    </citation>
    <scope>NUCLEOTIDE SEQUENCE [LARGE SCALE GENOMIC DNA]</scope>
    <source>
        <strain evidence="4 5">IFM 0406</strain>
    </source>
</reference>
<feature type="domain" description="HTH tetR-type" evidence="3">
    <location>
        <begin position="10"/>
        <end position="70"/>
    </location>
</feature>
<evidence type="ECO:0000256" key="2">
    <source>
        <dbReference type="PROSITE-ProRule" id="PRU00335"/>
    </source>
</evidence>
<evidence type="ECO:0000313" key="4">
    <source>
        <dbReference type="EMBL" id="KZM74747.1"/>
    </source>
</evidence>
<keyword evidence="1 2" id="KW-0238">DNA-binding</keyword>
<sequence>MTTARRRAGKASRERIAAGAMAVIAERGVEGLTHRAVAEAAGVSLGSTTYYFTDREDLIGAALELTVRRFADYLTAWADEHAEDTPAQVCEALTEALMRCFGADRDTKLLEFELYAAATRRLALRPHANRFVELSAAAMERHFDPVTAAAVMSAMTGLFVNGLTQGVTPERDAVAAVLRRILCGIGDSST</sequence>
<dbReference type="AlphaFoldDB" id="A0A164NUQ1"/>
<dbReference type="InterPro" id="IPR009057">
    <property type="entry name" value="Homeodomain-like_sf"/>
</dbReference>
<evidence type="ECO:0000256" key="1">
    <source>
        <dbReference type="ARBA" id="ARBA00023125"/>
    </source>
</evidence>
<dbReference type="Pfam" id="PF17940">
    <property type="entry name" value="TetR_C_31"/>
    <property type="match status" value="1"/>
</dbReference>
<evidence type="ECO:0000259" key="3">
    <source>
        <dbReference type="PROSITE" id="PS50977"/>
    </source>
</evidence>
<name>A0A164NUQ1_9NOCA</name>
<evidence type="ECO:0000313" key="5">
    <source>
        <dbReference type="Proteomes" id="UP000076512"/>
    </source>
</evidence>
<accession>A0A164NUQ1</accession>
<comment type="caution">
    <text evidence="4">The sequence shown here is derived from an EMBL/GenBank/DDBJ whole genome shotgun (WGS) entry which is preliminary data.</text>
</comment>
<dbReference type="Pfam" id="PF00440">
    <property type="entry name" value="TetR_N"/>
    <property type="match status" value="1"/>
</dbReference>
<dbReference type="GO" id="GO:0000976">
    <property type="term" value="F:transcription cis-regulatory region binding"/>
    <property type="evidence" value="ECO:0007669"/>
    <property type="project" value="TreeGrafter"/>
</dbReference>